<evidence type="ECO:0000256" key="1">
    <source>
        <dbReference type="SAM" id="Phobius"/>
    </source>
</evidence>
<evidence type="ECO:0000259" key="2">
    <source>
        <dbReference type="Pfam" id="PF04335"/>
    </source>
</evidence>
<dbReference type="Proteomes" id="UP000004349">
    <property type="component" value="Unassembled WGS sequence"/>
</dbReference>
<evidence type="ECO:0000313" key="3">
    <source>
        <dbReference type="EMBL" id="EGU37245.1"/>
    </source>
</evidence>
<dbReference type="InterPro" id="IPR007430">
    <property type="entry name" value="VirB8"/>
</dbReference>
<keyword evidence="1" id="KW-0472">Membrane</keyword>
<evidence type="ECO:0000313" key="4">
    <source>
        <dbReference type="Proteomes" id="UP000004349"/>
    </source>
</evidence>
<sequence length="242" mass="27930">MDVLVKDTDQEPLIDPKADVVAQLRAERNRWFIISLVSLFIMALLVCFAWYAFSKAERNQEVVFVKLEPNGAWSVIDYQPEDGQLYFKTTIDALLERYSIDRYKVDGATVVEDWARAASFMSPEMERYFLDKNGFDAWGKIEQIQKSSNTATIEVRYTEHYDEVDWVSTAGEASKAIRSNIYLTRTLTTNGRKGKPELLVLSVQWRLISKEALVKEPLESLRYNPIGVEILNEQLKKERSSE</sequence>
<name>F9RNA0_9VIBR</name>
<keyword evidence="1" id="KW-0812">Transmembrane</keyword>
<organism evidence="3 4">
    <name type="scientific">Vibrio scophthalmi LMG 19158</name>
    <dbReference type="NCBI Taxonomy" id="870967"/>
    <lineage>
        <taxon>Bacteria</taxon>
        <taxon>Pseudomonadati</taxon>
        <taxon>Pseudomonadota</taxon>
        <taxon>Gammaproteobacteria</taxon>
        <taxon>Vibrionales</taxon>
        <taxon>Vibrionaceae</taxon>
        <taxon>Vibrio</taxon>
    </lineage>
</organism>
<protein>
    <submittedName>
        <fullName evidence="3">Conjugal transfer protein</fullName>
    </submittedName>
</protein>
<gene>
    <name evidence="3" type="ORF">VIS19158_03522</name>
</gene>
<feature type="domain" description="Bacterial virulence protein VirB8" evidence="2">
    <location>
        <begin position="18"/>
        <end position="189"/>
    </location>
</feature>
<dbReference type="RefSeq" id="WP_005595188.1">
    <property type="nucleotide sequence ID" value="NZ_AFWE01000111.1"/>
</dbReference>
<proteinExistence type="predicted"/>
<keyword evidence="1" id="KW-1133">Transmembrane helix</keyword>
<comment type="caution">
    <text evidence="3">The sequence shown here is derived from an EMBL/GenBank/DDBJ whole genome shotgun (WGS) entry which is preliminary data.</text>
</comment>
<reference evidence="3 4" key="1">
    <citation type="journal article" date="2012" name="Int. J. Syst. Evol. Microbiol.">
        <title>Vibrio caribbeanicus sp. nov., isolated from the marine sponge Scleritoderma cyanea.</title>
        <authorList>
            <person name="Hoffmann M."/>
            <person name="Monday S.R."/>
            <person name="Allard M.W."/>
            <person name="Strain E.A."/>
            <person name="Whittaker P."/>
            <person name="Naum M."/>
            <person name="McCarthy P.J."/>
            <person name="Lopez J.V."/>
            <person name="Fischer M."/>
            <person name="Brown E.W."/>
        </authorList>
    </citation>
    <scope>NUCLEOTIDE SEQUENCE [LARGE SCALE GENOMIC DNA]</scope>
    <source>
        <strain evidence="3 4">LMG 19158</strain>
    </source>
</reference>
<accession>F9RNA0</accession>
<dbReference type="GO" id="GO:0016020">
    <property type="term" value="C:membrane"/>
    <property type="evidence" value="ECO:0007669"/>
    <property type="project" value="InterPro"/>
</dbReference>
<dbReference type="AlphaFoldDB" id="F9RNA0"/>
<dbReference type="Pfam" id="PF04335">
    <property type="entry name" value="VirB8"/>
    <property type="match status" value="1"/>
</dbReference>
<dbReference type="EMBL" id="AFWE01000111">
    <property type="protein sequence ID" value="EGU37245.1"/>
    <property type="molecule type" value="Genomic_DNA"/>
</dbReference>
<feature type="transmembrane region" description="Helical" evidence="1">
    <location>
        <begin position="31"/>
        <end position="53"/>
    </location>
</feature>